<evidence type="ECO:0000313" key="2">
    <source>
        <dbReference type="Proteomes" id="UP000032141"/>
    </source>
</evidence>
<accession>A0A0D3DLK9</accession>
<dbReference type="AlphaFoldDB" id="A0A0D3DLK9"/>
<reference evidence="1 2" key="1">
    <citation type="journal article" date="2014" name="Genome Biol.">
        <title>Transcriptome and methylome profiling reveals relics of genome dominance in the mesopolyploid Brassica oleracea.</title>
        <authorList>
            <person name="Parkin I.A."/>
            <person name="Koh C."/>
            <person name="Tang H."/>
            <person name="Robinson S.J."/>
            <person name="Kagale S."/>
            <person name="Clarke W.E."/>
            <person name="Town C.D."/>
            <person name="Nixon J."/>
            <person name="Krishnakumar V."/>
            <person name="Bidwell S.L."/>
            <person name="Denoeud F."/>
            <person name="Belcram H."/>
            <person name="Links M.G."/>
            <person name="Just J."/>
            <person name="Clarke C."/>
            <person name="Bender T."/>
            <person name="Huebert T."/>
            <person name="Mason A.S."/>
            <person name="Pires J.C."/>
            <person name="Barker G."/>
            <person name="Moore J."/>
            <person name="Walley P.G."/>
            <person name="Manoli S."/>
            <person name="Batley J."/>
            <person name="Edwards D."/>
            <person name="Nelson M.N."/>
            <person name="Wang X."/>
            <person name="Paterson A.H."/>
            <person name="King G."/>
            <person name="Bancroft I."/>
            <person name="Chalhoub B."/>
            <person name="Sharpe A.G."/>
        </authorList>
    </citation>
    <scope>NUCLEOTIDE SEQUENCE</scope>
    <source>
        <strain evidence="1 2">cv. TO1000</strain>
    </source>
</reference>
<dbReference type="Gramene" id="Bo8g035430.1">
    <property type="protein sequence ID" value="Bo8g035430.1"/>
    <property type="gene ID" value="Bo8g035430"/>
</dbReference>
<evidence type="ECO:0000313" key="1">
    <source>
        <dbReference type="EnsemblPlants" id="Bo8g035430.1"/>
    </source>
</evidence>
<protein>
    <submittedName>
        <fullName evidence="1">Uncharacterized protein</fullName>
    </submittedName>
</protein>
<dbReference type="EnsemblPlants" id="Bo8g035430.1">
    <property type="protein sequence ID" value="Bo8g035430.1"/>
    <property type="gene ID" value="Bo8g035430"/>
</dbReference>
<reference evidence="1" key="2">
    <citation type="submission" date="2015-03" db="UniProtKB">
        <authorList>
            <consortium name="EnsemblPlants"/>
        </authorList>
    </citation>
    <scope>IDENTIFICATION</scope>
</reference>
<organism evidence="1 2">
    <name type="scientific">Brassica oleracea var. oleracea</name>
    <dbReference type="NCBI Taxonomy" id="109376"/>
    <lineage>
        <taxon>Eukaryota</taxon>
        <taxon>Viridiplantae</taxon>
        <taxon>Streptophyta</taxon>
        <taxon>Embryophyta</taxon>
        <taxon>Tracheophyta</taxon>
        <taxon>Spermatophyta</taxon>
        <taxon>Magnoliopsida</taxon>
        <taxon>eudicotyledons</taxon>
        <taxon>Gunneridae</taxon>
        <taxon>Pentapetalae</taxon>
        <taxon>rosids</taxon>
        <taxon>malvids</taxon>
        <taxon>Brassicales</taxon>
        <taxon>Brassicaceae</taxon>
        <taxon>Brassiceae</taxon>
        <taxon>Brassica</taxon>
    </lineage>
</organism>
<proteinExistence type="predicted"/>
<sequence>MGQDWTLKIWSNFLILQLGKMVGISQMNRFPRVIHKEQRRISRSLRPWNKETLMELRTRLI</sequence>
<dbReference type="Proteomes" id="UP000032141">
    <property type="component" value="Chromosome C8"/>
</dbReference>
<keyword evidence="2" id="KW-1185">Reference proteome</keyword>
<name>A0A0D3DLK9_BRAOL</name>
<dbReference type="HOGENOM" id="CLU_2925820_0_0_1"/>